<dbReference type="SMART" id="SM00448">
    <property type="entry name" value="REC"/>
    <property type="match status" value="1"/>
</dbReference>
<gene>
    <name evidence="3" type="ORF">COB67_13590</name>
</gene>
<dbReference type="Proteomes" id="UP000218113">
    <property type="component" value="Unassembled WGS sequence"/>
</dbReference>
<feature type="modified residue" description="4-aspartylphosphate" evidence="1">
    <location>
        <position position="56"/>
    </location>
</feature>
<name>A0A2A4SLV6_9DELT</name>
<keyword evidence="1" id="KW-0597">Phosphoprotein</keyword>
<sequence length="142" mass="16557">MKQFQVLIAEDDFRVSSIWREFTHQIPEFQVCAESRTGTDALQVLASHPIDLLIMDVYMPDLDGLQLLYEIRKQAMPLDVIVITAAKESSIVQRFFRMGVLDYITKPCTFERFKQSMDRFQDVHQLFKGSEVEQTQIDHLLS</sequence>
<reference evidence="4" key="1">
    <citation type="submission" date="2017-08" db="EMBL/GenBank/DDBJ databases">
        <title>A dynamic microbial community with high functional redundancy inhabits the cold, oxic subseafloor aquifer.</title>
        <authorList>
            <person name="Tully B.J."/>
            <person name="Wheat C.G."/>
            <person name="Glazer B.T."/>
            <person name="Huber J.A."/>
        </authorList>
    </citation>
    <scope>NUCLEOTIDE SEQUENCE [LARGE SCALE GENOMIC DNA]</scope>
</reference>
<protein>
    <recommendedName>
        <fullName evidence="2">Response regulatory domain-containing protein</fullName>
    </recommendedName>
</protein>
<feature type="non-terminal residue" evidence="3">
    <location>
        <position position="142"/>
    </location>
</feature>
<organism evidence="3 4">
    <name type="scientific">SAR324 cluster bacterium</name>
    <dbReference type="NCBI Taxonomy" id="2024889"/>
    <lineage>
        <taxon>Bacteria</taxon>
        <taxon>Deltaproteobacteria</taxon>
        <taxon>SAR324 cluster</taxon>
    </lineage>
</organism>
<dbReference type="InterPro" id="IPR051271">
    <property type="entry name" value="2C-system_Tx_regulators"/>
</dbReference>
<dbReference type="SUPFAM" id="SSF52172">
    <property type="entry name" value="CheY-like"/>
    <property type="match status" value="1"/>
</dbReference>
<dbReference type="InterPro" id="IPR011006">
    <property type="entry name" value="CheY-like_superfamily"/>
</dbReference>
<dbReference type="PANTHER" id="PTHR45526">
    <property type="entry name" value="TRANSCRIPTIONAL REGULATORY PROTEIN DPIA"/>
    <property type="match status" value="1"/>
</dbReference>
<evidence type="ECO:0000313" key="4">
    <source>
        <dbReference type="Proteomes" id="UP000218113"/>
    </source>
</evidence>
<dbReference type="EMBL" id="NVSR01000165">
    <property type="protein sequence ID" value="PCI22178.1"/>
    <property type="molecule type" value="Genomic_DNA"/>
</dbReference>
<comment type="caution">
    <text evidence="3">The sequence shown here is derived from an EMBL/GenBank/DDBJ whole genome shotgun (WGS) entry which is preliminary data.</text>
</comment>
<dbReference type="GO" id="GO:0000156">
    <property type="term" value="F:phosphorelay response regulator activity"/>
    <property type="evidence" value="ECO:0007669"/>
    <property type="project" value="TreeGrafter"/>
</dbReference>
<dbReference type="PANTHER" id="PTHR45526:SF1">
    <property type="entry name" value="TRANSCRIPTIONAL REGULATORY PROTEIN DCUR-RELATED"/>
    <property type="match status" value="1"/>
</dbReference>
<dbReference type="InterPro" id="IPR001789">
    <property type="entry name" value="Sig_transdc_resp-reg_receiver"/>
</dbReference>
<feature type="domain" description="Response regulatory" evidence="2">
    <location>
        <begin position="5"/>
        <end position="121"/>
    </location>
</feature>
<dbReference type="Pfam" id="PF00072">
    <property type="entry name" value="Response_reg"/>
    <property type="match status" value="1"/>
</dbReference>
<evidence type="ECO:0000256" key="1">
    <source>
        <dbReference type="PROSITE-ProRule" id="PRU00169"/>
    </source>
</evidence>
<dbReference type="AlphaFoldDB" id="A0A2A4SLV6"/>
<accession>A0A2A4SLV6</accession>
<dbReference type="Gene3D" id="3.40.50.2300">
    <property type="match status" value="1"/>
</dbReference>
<evidence type="ECO:0000259" key="2">
    <source>
        <dbReference type="PROSITE" id="PS50110"/>
    </source>
</evidence>
<proteinExistence type="predicted"/>
<dbReference type="PROSITE" id="PS50110">
    <property type="entry name" value="RESPONSE_REGULATORY"/>
    <property type="match status" value="1"/>
</dbReference>
<evidence type="ECO:0000313" key="3">
    <source>
        <dbReference type="EMBL" id="PCI22178.1"/>
    </source>
</evidence>